<protein>
    <submittedName>
        <fullName evidence="2">Uncharacterized protein</fullName>
    </submittedName>
</protein>
<accession>A0AAE2D8L8</accession>
<feature type="transmembrane region" description="Helical" evidence="1">
    <location>
        <begin position="98"/>
        <end position="117"/>
    </location>
</feature>
<sequence>MGHNCGIQEADNIGVQRRKYHLNHFQGQHSESEVNFTLNAFGISLLQLIITFSGTCLFIEIPVISKWIKTNQLILWISSGIYLVLQLIWAFVPQLSRTYPYNILYLLFMTLFSMLAIGSDATLYNIDYVYKLFGVSLTVFNISSFVVTVSQLDFTRFNMMTSLIKLFIDLLLQIGQLIYFISKNQTALLITGVIAFPFTLLKVLIEVEMILGNAGIMYNSWWSLFLTILWITVSIDLMTTN</sequence>
<evidence type="ECO:0000313" key="3">
    <source>
        <dbReference type="Proteomes" id="UP001292079"/>
    </source>
</evidence>
<keyword evidence="1" id="KW-1133">Transmembrane helix</keyword>
<reference evidence="2" key="2">
    <citation type="journal article" date="2023" name="Infect Dis Poverty">
        <title>Chromosome-scale genome of the human blood fluke Schistosoma mekongi and its implications for public health.</title>
        <authorList>
            <person name="Zhou M."/>
            <person name="Xu L."/>
            <person name="Xu D."/>
            <person name="Chen W."/>
            <person name="Khan J."/>
            <person name="Hu Y."/>
            <person name="Huang H."/>
            <person name="Wei H."/>
            <person name="Zhang Y."/>
            <person name="Chusongsang P."/>
            <person name="Tanasarnprasert K."/>
            <person name="Hu X."/>
            <person name="Limpanont Y."/>
            <person name="Lv Z."/>
        </authorList>
    </citation>
    <scope>NUCLEOTIDE SEQUENCE</scope>
    <source>
        <strain evidence="2">LV_2022a</strain>
    </source>
</reference>
<feature type="transmembrane region" description="Helical" evidence="1">
    <location>
        <begin position="220"/>
        <end position="239"/>
    </location>
</feature>
<dbReference type="EMBL" id="JALJAT010000001">
    <property type="protein sequence ID" value="KAK4475391.1"/>
    <property type="molecule type" value="Genomic_DNA"/>
</dbReference>
<proteinExistence type="predicted"/>
<evidence type="ECO:0000313" key="2">
    <source>
        <dbReference type="EMBL" id="KAK4475391.1"/>
    </source>
</evidence>
<feature type="transmembrane region" description="Helical" evidence="1">
    <location>
        <begin position="129"/>
        <end position="150"/>
    </location>
</feature>
<keyword evidence="1" id="KW-0472">Membrane</keyword>
<keyword evidence="3" id="KW-1185">Reference proteome</keyword>
<gene>
    <name evidence="2" type="ORF">MN116_002451</name>
</gene>
<name>A0AAE2D8L8_SCHME</name>
<reference evidence="2" key="1">
    <citation type="submission" date="2022-04" db="EMBL/GenBank/DDBJ databases">
        <authorList>
            <person name="Xu L."/>
            <person name="Lv Z."/>
        </authorList>
    </citation>
    <scope>NUCLEOTIDE SEQUENCE</scope>
    <source>
        <strain evidence="2">LV_2022a</strain>
    </source>
</reference>
<keyword evidence="1" id="KW-0812">Transmembrane</keyword>
<feature type="transmembrane region" description="Helical" evidence="1">
    <location>
        <begin position="73"/>
        <end position="92"/>
    </location>
</feature>
<dbReference type="AlphaFoldDB" id="A0AAE2D8L8"/>
<comment type="caution">
    <text evidence="2">The sequence shown here is derived from an EMBL/GenBank/DDBJ whole genome shotgun (WGS) entry which is preliminary data.</text>
</comment>
<dbReference type="Proteomes" id="UP001292079">
    <property type="component" value="Unassembled WGS sequence"/>
</dbReference>
<organism evidence="2 3">
    <name type="scientific">Schistosoma mekongi</name>
    <name type="common">Parasitic worm</name>
    <dbReference type="NCBI Taxonomy" id="38744"/>
    <lineage>
        <taxon>Eukaryota</taxon>
        <taxon>Metazoa</taxon>
        <taxon>Spiralia</taxon>
        <taxon>Lophotrochozoa</taxon>
        <taxon>Platyhelminthes</taxon>
        <taxon>Trematoda</taxon>
        <taxon>Digenea</taxon>
        <taxon>Strigeidida</taxon>
        <taxon>Schistosomatoidea</taxon>
        <taxon>Schistosomatidae</taxon>
        <taxon>Schistosoma</taxon>
    </lineage>
</organism>
<evidence type="ECO:0000256" key="1">
    <source>
        <dbReference type="SAM" id="Phobius"/>
    </source>
</evidence>
<feature type="transmembrane region" description="Helical" evidence="1">
    <location>
        <begin position="187"/>
        <end position="205"/>
    </location>
</feature>
<feature type="transmembrane region" description="Helical" evidence="1">
    <location>
        <begin position="40"/>
        <end position="61"/>
    </location>
</feature>
<feature type="transmembrane region" description="Helical" evidence="1">
    <location>
        <begin position="162"/>
        <end position="180"/>
    </location>
</feature>